<accession>A0AB34X158</accession>
<dbReference type="InterPro" id="IPR050894">
    <property type="entry name" value="EfeM/EfeO_iron_uptake"/>
</dbReference>
<sequence length="412" mass="45451">MHMRKIAVAFVGAALAVTMTVCVKNDSSAAGDGAAGSAKPIEVKIADDKCELSANTASSGTIKFSLSNEGPARNEFEVLAKDKLQIMGEMENLAAGDKRDFTVQLEEGTYYTACKKNMVGSLVGLKEFKVTKGEGVKISADDKKLHDEAVTKYTAYVKDQAGQLVSATQEFVDAYKAGDNEKAKKLYPLARMHYERIEPTAESFGDLDPKLDEREADYQQADDADGREWTGWHRLEKDLWTDQKLSAADRTKFADLLMKDTQDLHKAVYAADFKLKLDDISNGAIGLLEELATTKITGEEEIFSHTDLYDFQANLEGARVAYGNVQALAEKKDPELAKKIDAKMKDLEDTIASYNRASGDNQWDFPPYTDIATVAIGLEKTPEKYTKKQKELSDKVNALRAPLAKLTESILK</sequence>
<dbReference type="CDD" id="cd14656">
    <property type="entry name" value="Imelysin-like_EfeO"/>
    <property type="match status" value="1"/>
</dbReference>
<organism evidence="7 8">
    <name type="scientific">Varibaculum cambriense</name>
    <dbReference type="NCBI Taxonomy" id="184870"/>
    <lineage>
        <taxon>Bacteria</taxon>
        <taxon>Bacillati</taxon>
        <taxon>Actinomycetota</taxon>
        <taxon>Actinomycetes</taxon>
        <taxon>Actinomycetales</taxon>
        <taxon>Actinomycetaceae</taxon>
        <taxon>Varibaculum</taxon>
    </lineage>
</organism>
<evidence type="ECO:0000256" key="4">
    <source>
        <dbReference type="SAM" id="SignalP"/>
    </source>
</evidence>
<proteinExistence type="inferred from homology"/>
<dbReference type="NCBIfam" id="NF041757">
    <property type="entry name" value="EfeO"/>
    <property type="match status" value="1"/>
</dbReference>
<evidence type="ECO:0000313" key="7">
    <source>
        <dbReference type="EMBL" id="KXB81752.1"/>
    </source>
</evidence>
<evidence type="ECO:0000313" key="8">
    <source>
        <dbReference type="Proteomes" id="UP000070572"/>
    </source>
</evidence>
<dbReference type="InterPro" id="IPR034981">
    <property type="entry name" value="Imelysin-like_EfeO/Algp7"/>
</dbReference>
<dbReference type="EMBL" id="LSDN01000005">
    <property type="protein sequence ID" value="KXB81752.1"/>
    <property type="molecule type" value="Genomic_DNA"/>
</dbReference>
<evidence type="ECO:0000256" key="1">
    <source>
        <dbReference type="ARBA" id="ARBA00004418"/>
    </source>
</evidence>
<dbReference type="InterPro" id="IPR038352">
    <property type="entry name" value="Imelysin_sf"/>
</dbReference>
<dbReference type="InterPro" id="IPR053377">
    <property type="entry name" value="Iron_uptake_EfeM/EfeO"/>
</dbReference>
<protein>
    <submittedName>
        <fullName evidence="7">Imelysin</fullName>
    </submittedName>
</protein>
<feature type="signal peptide" evidence="4">
    <location>
        <begin position="1"/>
        <end position="23"/>
    </location>
</feature>
<name>A0AB34X158_9ACTO</name>
<dbReference type="InterPro" id="IPR028096">
    <property type="entry name" value="EfeO_Cupredoxin"/>
</dbReference>
<comment type="caution">
    <text evidence="7">The sequence shown here is derived from an EMBL/GenBank/DDBJ whole genome shotgun (WGS) entry which is preliminary data.</text>
</comment>
<dbReference type="GO" id="GO:0042597">
    <property type="term" value="C:periplasmic space"/>
    <property type="evidence" value="ECO:0007669"/>
    <property type="project" value="UniProtKB-SubCell"/>
</dbReference>
<reference evidence="7 8" key="1">
    <citation type="submission" date="2016-01" db="EMBL/GenBank/DDBJ databases">
        <authorList>
            <person name="Mitreva M."/>
            <person name="Pepin K.H."/>
            <person name="Mihindukulasuriya K.A."/>
            <person name="Fulton R."/>
            <person name="Fronick C."/>
            <person name="O'Laughlin M."/>
            <person name="Miner T."/>
            <person name="Herter B."/>
            <person name="Rosa B.A."/>
            <person name="Cordes M."/>
            <person name="Tomlinson C."/>
            <person name="Wollam A."/>
            <person name="Palsikar V.B."/>
            <person name="Mardis E.R."/>
            <person name="Wilson R.K."/>
        </authorList>
    </citation>
    <scope>NUCLEOTIDE SEQUENCE [LARGE SCALE GENOMIC DNA]</scope>
    <source>
        <strain evidence="7 8">DNF00696</strain>
    </source>
</reference>
<feature type="domain" description="EfeO-type cupredoxin-like" evidence="6">
    <location>
        <begin position="14"/>
        <end position="119"/>
    </location>
</feature>
<dbReference type="RefSeq" id="WP_231725772.1">
    <property type="nucleotide sequence ID" value="NZ_KQ960678.1"/>
</dbReference>
<comment type="subcellular location">
    <subcellularLocation>
        <location evidence="1">Periplasm</location>
    </subcellularLocation>
</comment>
<feature type="domain" description="Imelysin-like" evidence="5">
    <location>
        <begin position="149"/>
        <end position="404"/>
    </location>
</feature>
<gene>
    <name evidence="7" type="ORF">HMPREF1862_00177</name>
</gene>
<dbReference type="Gene3D" id="1.20.1420.20">
    <property type="entry name" value="M75 peptidase, HXXE motif"/>
    <property type="match status" value="1"/>
</dbReference>
<evidence type="ECO:0000259" key="5">
    <source>
        <dbReference type="Pfam" id="PF09375"/>
    </source>
</evidence>
<evidence type="ECO:0000259" key="6">
    <source>
        <dbReference type="Pfam" id="PF13473"/>
    </source>
</evidence>
<evidence type="ECO:0000256" key="3">
    <source>
        <dbReference type="ARBA" id="ARBA00022729"/>
    </source>
</evidence>
<dbReference type="AlphaFoldDB" id="A0AB34X158"/>
<comment type="similarity">
    <text evidence="2">Belongs to the EfeM/EfeO family.</text>
</comment>
<dbReference type="PANTHER" id="PTHR39192">
    <property type="entry name" value="IRON UPTAKE SYSTEM COMPONENT EFEO"/>
    <property type="match status" value="1"/>
</dbReference>
<dbReference type="PANTHER" id="PTHR39192:SF1">
    <property type="entry name" value="IRON UPTAKE SYSTEM COMPONENT EFEO"/>
    <property type="match status" value="1"/>
</dbReference>
<dbReference type="Pfam" id="PF09375">
    <property type="entry name" value="Peptidase_M75"/>
    <property type="match status" value="1"/>
</dbReference>
<keyword evidence="3 4" id="KW-0732">Signal</keyword>
<dbReference type="Proteomes" id="UP000070572">
    <property type="component" value="Unassembled WGS sequence"/>
</dbReference>
<feature type="chain" id="PRO_5044329204" evidence="4">
    <location>
        <begin position="24"/>
        <end position="412"/>
    </location>
</feature>
<evidence type="ECO:0000256" key="2">
    <source>
        <dbReference type="ARBA" id="ARBA00005989"/>
    </source>
</evidence>
<dbReference type="Pfam" id="PF13473">
    <property type="entry name" value="Cupredoxin_1"/>
    <property type="match status" value="1"/>
</dbReference>
<dbReference type="InterPro" id="IPR018976">
    <property type="entry name" value="Imelysin-like"/>
</dbReference>